<keyword evidence="17" id="KW-1185">Reference proteome</keyword>
<evidence type="ECO:0000256" key="2">
    <source>
        <dbReference type="ARBA" id="ARBA00004251"/>
    </source>
</evidence>
<name>A0A9P0DA45_9CUCU</name>
<reference evidence="16" key="1">
    <citation type="submission" date="2022-01" db="EMBL/GenBank/DDBJ databases">
        <authorList>
            <person name="King R."/>
        </authorList>
    </citation>
    <scope>NUCLEOTIDE SEQUENCE</scope>
</reference>
<keyword evidence="6 12" id="KW-0812">Transmembrane</keyword>
<dbReference type="Proteomes" id="UP001153636">
    <property type="component" value="Chromosome 8"/>
</dbReference>
<organism evidence="16 17">
    <name type="scientific">Psylliodes chrysocephalus</name>
    <dbReference type="NCBI Taxonomy" id="3402493"/>
    <lineage>
        <taxon>Eukaryota</taxon>
        <taxon>Metazoa</taxon>
        <taxon>Ecdysozoa</taxon>
        <taxon>Arthropoda</taxon>
        <taxon>Hexapoda</taxon>
        <taxon>Insecta</taxon>
        <taxon>Pterygota</taxon>
        <taxon>Neoptera</taxon>
        <taxon>Endopterygota</taxon>
        <taxon>Coleoptera</taxon>
        <taxon>Polyphaga</taxon>
        <taxon>Cucujiformia</taxon>
        <taxon>Chrysomeloidea</taxon>
        <taxon>Chrysomelidae</taxon>
        <taxon>Galerucinae</taxon>
        <taxon>Alticini</taxon>
        <taxon>Psylliodes</taxon>
    </lineage>
</organism>
<dbReference type="GO" id="GO:0038023">
    <property type="term" value="F:signaling receptor activity"/>
    <property type="evidence" value="ECO:0007669"/>
    <property type="project" value="InterPro"/>
</dbReference>
<evidence type="ECO:0000256" key="6">
    <source>
        <dbReference type="ARBA" id="ARBA00022692"/>
    </source>
</evidence>
<keyword evidence="7 13" id="KW-0732">Signal</keyword>
<evidence type="ECO:0000256" key="4">
    <source>
        <dbReference type="ARBA" id="ARBA00022475"/>
    </source>
</evidence>
<dbReference type="OrthoDB" id="7866065at2759"/>
<keyword evidence="8" id="KW-0256">Endoplasmic reticulum</keyword>
<dbReference type="InterPro" id="IPR057318">
    <property type="entry name" value="RENR_N"/>
</dbReference>
<evidence type="ECO:0008006" key="18">
    <source>
        <dbReference type="Google" id="ProtNLM"/>
    </source>
</evidence>
<dbReference type="EMBL" id="OV651820">
    <property type="protein sequence ID" value="CAH1114491.1"/>
    <property type="molecule type" value="Genomic_DNA"/>
</dbReference>
<dbReference type="InterPro" id="IPR012493">
    <property type="entry name" value="Renin_rcpt"/>
</dbReference>
<dbReference type="GO" id="GO:0031982">
    <property type="term" value="C:vesicle"/>
    <property type="evidence" value="ECO:0007669"/>
    <property type="project" value="UniProtKB-SubCell"/>
</dbReference>
<dbReference type="PANTHER" id="PTHR13351">
    <property type="entry name" value="RENIN RECEPTOR"/>
    <property type="match status" value="1"/>
</dbReference>
<feature type="domain" description="Renin receptor-like C-terminal transmembrane spanning segment" evidence="14">
    <location>
        <begin position="257"/>
        <end position="337"/>
    </location>
</feature>
<keyword evidence="5" id="KW-0165">Cleavage on pair of basic residues</keyword>
<protein>
    <recommendedName>
        <fullName evidence="18">Renin receptor</fullName>
    </recommendedName>
</protein>
<evidence type="ECO:0000256" key="3">
    <source>
        <dbReference type="ARBA" id="ARBA00004373"/>
    </source>
</evidence>
<feature type="signal peptide" evidence="13">
    <location>
        <begin position="1"/>
        <end position="17"/>
    </location>
</feature>
<dbReference type="GO" id="GO:0009897">
    <property type="term" value="C:external side of plasma membrane"/>
    <property type="evidence" value="ECO:0007669"/>
    <property type="project" value="TreeGrafter"/>
</dbReference>
<feature type="chain" id="PRO_5040370298" description="Renin receptor" evidence="13">
    <location>
        <begin position="18"/>
        <end position="338"/>
    </location>
</feature>
<evidence type="ECO:0000313" key="16">
    <source>
        <dbReference type="EMBL" id="CAH1114491.1"/>
    </source>
</evidence>
<sequence>MICFIPLALLLISSAYGTGEFSVLNHAPSLLFKGHDVLKESNLKEVYAACLGFSTEHFSNWRGLYLSNPFEVAHAIATIYVDGVSDIGQQKGHHFPLNTDVAESKIYKSIERRIGEHYPEQPTNLVRIHLSNGLEDIRKYSIFENIITANTKQLNHKILKLDVEEDRQFLKECTILKEIAAKVVEGSITVDDVPDVFWFEVGSFHPLVDFYGENSSQVLEAKQILNEVILEINAAFKKLYDGYVLVSVITSDASHTRKGRSILQNQNEKADEPISDKTKYNLASYYNKDYPVIFNIILWFGIMMLFSLIAISLAIGNMDPGRDSIIYRMTSTRMKKDN</sequence>
<evidence type="ECO:0000256" key="8">
    <source>
        <dbReference type="ARBA" id="ARBA00022824"/>
    </source>
</evidence>
<evidence type="ECO:0000313" key="17">
    <source>
        <dbReference type="Proteomes" id="UP001153636"/>
    </source>
</evidence>
<dbReference type="InterPro" id="IPR056780">
    <property type="entry name" value="Renin_r_C"/>
</dbReference>
<evidence type="ECO:0000256" key="11">
    <source>
        <dbReference type="ARBA" id="ARBA00023170"/>
    </source>
</evidence>
<dbReference type="AlphaFoldDB" id="A0A9P0DA45"/>
<evidence type="ECO:0000259" key="14">
    <source>
        <dbReference type="Pfam" id="PF07850"/>
    </source>
</evidence>
<comment type="subcellular location">
    <subcellularLocation>
        <location evidence="2">Cell membrane</location>
        <topology evidence="2">Single-pass type I membrane protein</topology>
    </subcellularLocation>
    <subcellularLocation>
        <location evidence="1">Endoplasmic reticulum membrane</location>
        <topology evidence="1">Single-pass type I membrane protein</topology>
    </subcellularLocation>
    <subcellularLocation>
        <location evidence="3">Vesicle</location>
    </subcellularLocation>
</comment>
<feature type="domain" description="Renin receptor N-terminal" evidence="15">
    <location>
        <begin position="19"/>
        <end position="252"/>
    </location>
</feature>
<dbReference type="GO" id="GO:0005789">
    <property type="term" value="C:endoplasmic reticulum membrane"/>
    <property type="evidence" value="ECO:0007669"/>
    <property type="project" value="UniProtKB-SubCell"/>
</dbReference>
<evidence type="ECO:0000259" key="15">
    <source>
        <dbReference type="Pfam" id="PF25294"/>
    </source>
</evidence>
<dbReference type="Pfam" id="PF07850">
    <property type="entry name" value="Renin_r"/>
    <property type="match status" value="1"/>
</dbReference>
<evidence type="ECO:0000256" key="10">
    <source>
        <dbReference type="ARBA" id="ARBA00023136"/>
    </source>
</evidence>
<keyword evidence="4" id="KW-1003">Cell membrane</keyword>
<evidence type="ECO:0000256" key="9">
    <source>
        <dbReference type="ARBA" id="ARBA00022989"/>
    </source>
</evidence>
<evidence type="ECO:0000256" key="13">
    <source>
        <dbReference type="SAM" id="SignalP"/>
    </source>
</evidence>
<dbReference type="GO" id="GO:0098588">
    <property type="term" value="C:bounding membrane of organelle"/>
    <property type="evidence" value="ECO:0007669"/>
    <property type="project" value="UniProtKB-ARBA"/>
</dbReference>
<accession>A0A9P0DA45</accession>
<keyword evidence="10 12" id="KW-0472">Membrane</keyword>
<evidence type="ECO:0000256" key="7">
    <source>
        <dbReference type="ARBA" id="ARBA00022729"/>
    </source>
</evidence>
<keyword evidence="9 12" id="KW-1133">Transmembrane helix</keyword>
<gene>
    <name evidence="16" type="ORF">PSYICH_LOCUS14690</name>
</gene>
<dbReference type="GO" id="GO:0030177">
    <property type="term" value="P:positive regulation of Wnt signaling pathway"/>
    <property type="evidence" value="ECO:0007669"/>
    <property type="project" value="TreeGrafter"/>
</dbReference>
<evidence type="ECO:0000256" key="12">
    <source>
        <dbReference type="SAM" id="Phobius"/>
    </source>
</evidence>
<proteinExistence type="predicted"/>
<evidence type="ECO:0000256" key="5">
    <source>
        <dbReference type="ARBA" id="ARBA00022685"/>
    </source>
</evidence>
<keyword evidence="11" id="KW-0675">Receptor</keyword>
<evidence type="ECO:0000256" key="1">
    <source>
        <dbReference type="ARBA" id="ARBA00004115"/>
    </source>
</evidence>
<dbReference type="PANTHER" id="PTHR13351:SF1">
    <property type="entry name" value="RENIN RECEPTOR"/>
    <property type="match status" value="1"/>
</dbReference>
<feature type="transmembrane region" description="Helical" evidence="12">
    <location>
        <begin position="292"/>
        <end position="315"/>
    </location>
</feature>
<dbReference type="Pfam" id="PF25294">
    <property type="entry name" value="RENR_N"/>
    <property type="match status" value="1"/>
</dbReference>